<reference evidence="8 9" key="1">
    <citation type="journal article" date="2019" name="Indoor Air">
        <title>Impacts of indoor surface finishes on bacterial viability.</title>
        <authorList>
            <person name="Hu J."/>
            <person name="Maamar S.B."/>
            <person name="Glawe A.J."/>
            <person name="Gottel N."/>
            <person name="Gilbert J.A."/>
            <person name="Hartmann E.M."/>
        </authorList>
    </citation>
    <scope>NUCLEOTIDE SEQUENCE [LARGE SCALE GENOMIC DNA]</scope>
    <source>
        <strain evidence="8 9">AF060A6</strain>
    </source>
</reference>
<evidence type="ECO:0000313" key="8">
    <source>
        <dbReference type="EMBL" id="THE09972.1"/>
    </source>
</evidence>
<evidence type="ECO:0000256" key="3">
    <source>
        <dbReference type="ARBA" id="ARBA00022597"/>
    </source>
</evidence>
<comment type="subcellular location">
    <subcellularLocation>
        <location evidence="1">Cytoplasm</location>
    </subcellularLocation>
</comment>
<evidence type="ECO:0000256" key="6">
    <source>
        <dbReference type="ARBA" id="ARBA00022777"/>
    </source>
</evidence>
<dbReference type="InterPro" id="IPR050890">
    <property type="entry name" value="PTS_EIIA_component"/>
</dbReference>
<name>A0A4S3PMT3_9BACI</name>
<dbReference type="Gene3D" id="2.70.70.10">
    <property type="entry name" value="Glucose Permease (Domain IIA)"/>
    <property type="match status" value="1"/>
</dbReference>
<keyword evidence="2" id="KW-0813">Transport</keyword>
<dbReference type="GO" id="GO:0005737">
    <property type="term" value="C:cytoplasm"/>
    <property type="evidence" value="ECO:0007669"/>
    <property type="project" value="UniProtKB-SubCell"/>
</dbReference>
<dbReference type="Proteomes" id="UP000306477">
    <property type="component" value="Unassembled WGS sequence"/>
</dbReference>
<feature type="domain" description="PTS EIIA type-1" evidence="7">
    <location>
        <begin position="33"/>
        <end position="137"/>
    </location>
</feature>
<dbReference type="PROSITE" id="PS00371">
    <property type="entry name" value="PTS_EIIA_TYPE_1_HIS"/>
    <property type="match status" value="1"/>
</dbReference>
<dbReference type="EMBL" id="SLUB01000057">
    <property type="protein sequence ID" value="THE09972.1"/>
    <property type="molecule type" value="Genomic_DNA"/>
</dbReference>
<dbReference type="GO" id="GO:0009401">
    <property type="term" value="P:phosphoenolpyruvate-dependent sugar phosphotransferase system"/>
    <property type="evidence" value="ECO:0007669"/>
    <property type="project" value="UniProtKB-KW"/>
</dbReference>
<dbReference type="OrthoDB" id="92465at2"/>
<dbReference type="InterPro" id="IPR011055">
    <property type="entry name" value="Dup_hybrid_motif"/>
</dbReference>
<dbReference type="STRING" id="1033734.GCA_000285535_01162"/>
<gene>
    <name evidence="8" type="ORF">E1I69_20345</name>
</gene>
<dbReference type="FunFam" id="2.70.70.10:FF:000001">
    <property type="entry name" value="PTS system glucose-specific IIA component"/>
    <property type="match status" value="1"/>
</dbReference>
<dbReference type="AlphaFoldDB" id="A0A4S3PMT3"/>
<protein>
    <submittedName>
        <fullName evidence="8">PTS glucose transporter subunit IIA</fullName>
    </submittedName>
</protein>
<dbReference type="Pfam" id="PF00358">
    <property type="entry name" value="PTS_EIIA_1"/>
    <property type="match status" value="1"/>
</dbReference>
<evidence type="ECO:0000313" key="9">
    <source>
        <dbReference type="Proteomes" id="UP000306477"/>
    </source>
</evidence>
<proteinExistence type="predicted"/>
<keyword evidence="9" id="KW-1185">Reference proteome</keyword>
<dbReference type="GO" id="GO:0016301">
    <property type="term" value="F:kinase activity"/>
    <property type="evidence" value="ECO:0007669"/>
    <property type="project" value="UniProtKB-KW"/>
</dbReference>
<dbReference type="NCBIfam" id="TIGR00830">
    <property type="entry name" value="PTBA"/>
    <property type="match status" value="1"/>
</dbReference>
<dbReference type="SUPFAM" id="SSF51261">
    <property type="entry name" value="Duplicated hybrid motif"/>
    <property type="match status" value="1"/>
</dbReference>
<evidence type="ECO:0000256" key="5">
    <source>
        <dbReference type="ARBA" id="ARBA00022683"/>
    </source>
</evidence>
<keyword evidence="5" id="KW-0598">Phosphotransferase system</keyword>
<keyword evidence="6" id="KW-0418">Kinase</keyword>
<dbReference type="PROSITE" id="PS51093">
    <property type="entry name" value="PTS_EIIA_TYPE_1"/>
    <property type="match status" value="1"/>
</dbReference>
<keyword evidence="4" id="KW-0808">Transferase</keyword>
<dbReference type="PANTHER" id="PTHR45008:SF1">
    <property type="entry name" value="PTS SYSTEM GLUCOSE-SPECIFIC EIIA COMPONENT"/>
    <property type="match status" value="1"/>
</dbReference>
<dbReference type="PANTHER" id="PTHR45008">
    <property type="entry name" value="PTS SYSTEM GLUCOSE-SPECIFIC EIIA COMPONENT"/>
    <property type="match status" value="1"/>
</dbReference>
<accession>A0A4S3PMT3</accession>
<dbReference type="RefSeq" id="WP_136381387.1">
    <property type="nucleotide sequence ID" value="NZ_SLUB01000057.1"/>
</dbReference>
<evidence type="ECO:0000256" key="4">
    <source>
        <dbReference type="ARBA" id="ARBA00022679"/>
    </source>
</evidence>
<organism evidence="8 9">
    <name type="scientific">Bacillus timonensis</name>
    <dbReference type="NCBI Taxonomy" id="1033734"/>
    <lineage>
        <taxon>Bacteria</taxon>
        <taxon>Bacillati</taxon>
        <taxon>Bacillota</taxon>
        <taxon>Bacilli</taxon>
        <taxon>Bacillales</taxon>
        <taxon>Bacillaceae</taxon>
        <taxon>Bacillus</taxon>
    </lineage>
</organism>
<evidence type="ECO:0000256" key="1">
    <source>
        <dbReference type="ARBA" id="ARBA00004496"/>
    </source>
</evidence>
<evidence type="ECO:0000259" key="7">
    <source>
        <dbReference type="PROSITE" id="PS51093"/>
    </source>
</evidence>
<sequence>MFKKLFGSKDKKTEEILIAPATGKILALEEVPDPVFSQKMMGDGLAIEPSEGRIVSPVKGEIIQVFPTKHAIGIKTEIGLELLIHIGLETVNMKGEGFTTHVKEGDKVEVGTELVIFDLDLVKEKAASTITPIVITNFDAVETFEKIGSGQATAGSTELAKVKKK</sequence>
<comment type="caution">
    <text evidence="8">The sequence shown here is derived from an EMBL/GenBank/DDBJ whole genome shotgun (WGS) entry which is preliminary data.</text>
</comment>
<keyword evidence="3 8" id="KW-0762">Sugar transport</keyword>
<dbReference type="InterPro" id="IPR001127">
    <property type="entry name" value="PTS_EIIA_1_perm"/>
</dbReference>
<evidence type="ECO:0000256" key="2">
    <source>
        <dbReference type="ARBA" id="ARBA00022448"/>
    </source>
</evidence>